<dbReference type="EMBL" id="KV423966">
    <property type="protein sequence ID" value="KZT57222.1"/>
    <property type="molecule type" value="Genomic_DNA"/>
</dbReference>
<dbReference type="OrthoDB" id="3543113at2759"/>
<dbReference type="Proteomes" id="UP000076842">
    <property type="component" value="Unassembled WGS sequence"/>
</dbReference>
<dbReference type="SUPFAM" id="SSF52047">
    <property type="entry name" value="RNI-like"/>
    <property type="match status" value="1"/>
</dbReference>
<proteinExistence type="predicted"/>
<evidence type="ECO:0000313" key="1">
    <source>
        <dbReference type="EMBL" id="KZT57222.1"/>
    </source>
</evidence>
<gene>
    <name evidence="1" type="ORF">CALCODRAFT_508923</name>
</gene>
<protein>
    <recommendedName>
        <fullName evidence="3">F-box domain-containing protein</fullName>
    </recommendedName>
</protein>
<organism evidence="1 2">
    <name type="scientific">Calocera cornea HHB12733</name>
    <dbReference type="NCBI Taxonomy" id="1353952"/>
    <lineage>
        <taxon>Eukaryota</taxon>
        <taxon>Fungi</taxon>
        <taxon>Dikarya</taxon>
        <taxon>Basidiomycota</taxon>
        <taxon>Agaricomycotina</taxon>
        <taxon>Dacrymycetes</taxon>
        <taxon>Dacrymycetales</taxon>
        <taxon>Dacrymycetaceae</taxon>
        <taxon>Calocera</taxon>
    </lineage>
</organism>
<keyword evidence="2" id="KW-1185">Reference proteome</keyword>
<dbReference type="InParanoid" id="A0A165FUP5"/>
<accession>A0A165FUP5</accession>
<evidence type="ECO:0008006" key="3">
    <source>
        <dbReference type="Google" id="ProtNLM"/>
    </source>
</evidence>
<dbReference type="AlphaFoldDB" id="A0A165FUP5"/>
<sequence length="542" mass="59666">MHRALALEDILDGVCAQLQQQEAGRTLASLAVACTYFLLPALRALWRDALGVRQYEALMPPWAREHLKLVGGPSPAQLWALADRYCSSLSLSLSRSAVHSALAAASDQRTLPASPPPGAEPSDWARFHFYAALVRTLNADPQTRRYAFRLPNTHILRVLTLSGRTPVFPRLESFNMFIEDNRGLACLPSFLSGELTRLELHTGHQVTLGAYCTLLAQLGKLAPALRTFKVTGPLFTEPELQHALLSAVGSLPTLRTLALEGVPMPQFFALLAPTAVRALTLDLSWFYLPNVEDTPSLHPCTLPNLNTLRFTCPSAAYALRVFSSISLPTLEHLSFKLSQQQTPVTEFSHLLELLARAPRMRTLRLTLSALNLSHQPAEAYLALCALRELEELELALPEKGSPLPFDGLALGDVQLARLTSAWRRLRRLRVAPRHGGSPEHRPRLTLRGVAALAEACAELEEVEVHVDLSQIPGTPEAADGAAQPRTCMRRLRLGKESVLDEDSAEEVSEVLRAMWPAAQLEADEGRLTAGLVRFCKVHNARR</sequence>
<dbReference type="Gene3D" id="3.80.10.10">
    <property type="entry name" value="Ribonuclease Inhibitor"/>
    <property type="match status" value="1"/>
</dbReference>
<evidence type="ECO:0000313" key="2">
    <source>
        <dbReference type="Proteomes" id="UP000076842"/>
    </source>
</evidence>
<reference evidence="1 2" key="1">
    <citation type="journal article" date="2016" name="Mol. Biol. Evol.">
        <title>Comparative Genomics of Early-Diverging Mushroom-Forming Fungi Provides Insights into the Origins of Lignocellulose Decay Capabilities.</title>
        <authorList>
            <person name="Nagy L.G."/>
            <person name="Riley R."/>
            <person name="Tritt A."/>
            <person name="Adam C."/>
            <person name="Daum C."/>
            <person name="Floudas D."/>
            <person name="Sun H."/>
            <person name="Yadav J.S."/>
            <person name="Pangilinan J."/>
            <person name="Larsson K.H."/>
            <person name="Matsuura K."/>
            <person name="Barry K."/>
            <person name="Labutti K."/>
            <person name="Kuo R."/>
            <person name="Ohm R.A."/>
            <person name="Bhattacharya S.S."/>
            <person name="Shirouzu T."/>
            <person name="Yoshinaga Y."/>
            <person name="Martin F.M."/>
            <person name="Grigoriev I.V."/>
            <person name="Hibbett D.S."/>
        </authorList>
    </citation>
    <scope>NUCLEOTIDE SEQUENCE [LARGE SCALE GENOMIC DNA]</scope>
    <source>
        <strain evidence="1 2">HHB12733</strain>
    </source>
</reference>
<dbReference type="InterPro" id="IPR032675">
    <property type="entry name" value="LRR_dom_sf"/>
</dbReference>
<name>A0A165FUP5_9BASI</name>